<dbReference type="EMBL" id="JAHXZI010000006">
    <property type="protein sequence ID" value="MBW6434831.1"/>
    <property type="molecule type" value="Genomic_DNA"/>
</dbReference>
<dbReference type="RefSeq" id="WP_220144286.1">
    <property type="nucleotide sequence ID" value="NZ_JAHXZI010000006.1"/>
</dbReference>
<evidence type="ECO:0000256" key="1">
    <source>
        <dbReference type="SAM" id="Phobius"/>
    </source>
</evidence>
<name>A0ABS7B1C2_9ACTN</name>
<protein>
    <submittedName>
        <fullName evidence="2">Uncharacterized protein</fullName>
    </submittedName>
</protein>
<gene>
    <name evidence="2" type="ORF">KZ829_13895</name>
</gene>
<evidence type="ECO:0000313" key="2">
    <source>
        <dbReference type="EMBL" id="MBW6434831.1"/>
    </source>
</evidence>
<proteinExistence type="predicted"/>
<feature type="transmembrane region" description="Helical" evidence="1">
    <location>
        <begin position="38"/>
        <end position="58"/>
    </location>
</feature>
<reference evidence="2 3" key="1">
    <citation type="journal article" date="2013" name="Antonie Van Leeuwenhoek">
        <title>Actinoplanes hulinensis sp. nov., a novel actinomycete isolated from soybean root (Glycine max (L.) Merr).</title>
        <authorList>
            <person name="Shen Y."/>
            <person name="Liu C."/>
            <person name="Wang X."/>
            <person name="Zhao J."/>
            <person name="Jia F."/>
            <person name="Zhang Y."/>
            <person name="Wang L."/>
            <person name="Yang D."/>
            <person name="Xiang W."/>
        </authorList>
    </citation>
    <scope>NUCLEOTIDE SEQUENCE [LARGE SCALE GENOMIC DNA]</scope>
    <source>
        <strain evidence="2 3">NEAU-M9</strain>
    </source>
</reference>
<keyword evidence="1" id="KW-0812">Transmembrane</keyword>
<keyword evidence="3" id="KW-1185">Reference proteome</keyword>
<keyword evidence="1" id="KW-1133">Transmembrane helix</keyword>
<comment type="caution">
    <text evidence="2">The sequence shown here is derived from an EMBL/GenBank/DDBJ whole genome shotgun (WGS) entry which is preliminary data.</text>
</comment>
<accession>A0ABS7B1C2</accession>
<evidence type="ECO:0000313" key="3">
    <source>
        <dbReference type="Proteomes" id="UP001519863"/>
    </source>
</evidence>
<sequence>MATSTKPRQQAQRAGRDNTRIQNVRGSKIIIGDGGLGILGRLAAVATILGTIIALLVAMRPDARHRATPQPSYSTTASPAATPVFARVVNSGSDGIYTYPQPRRGAHYPDGYLDGSLVEVVCQERDGENVRDRDPAPGQPSDWAVWNRLTTGRWIPDMWTDLPKVPGSAPPHGLPRC</sequence>
<keyword evidence="1" id="KW-0472">Membrane</keyword>
<dbReference type="Proteomes" id="UP001519863">
    <property type="component" value="Unassembled WGS sequence"/>
</dbReference>
<organism evidence="2 3">
    <name type="scientific">Actinoplanes hulinensis</name>
    <dbReference type="NCBI Taxonomy" id="1144547"/>
    <lineage>
        <taxon>Bacteria</taxon>
        <taxon>Bacillati</taxon>
        <taxon>Actinomycetota</taxon>
        <taxon>Actinomycetes</taxon>
        <taxon>Micromonosporales</taxon>
        <taxon>Micromonosporaceae</taxon>
        <taxon>Actinoplanes</taxon>
    </lineage>
</organism>